<proteinExistence type="predicted"/>
<feature type="region of interest" description="Disordered" evidence="1">
    <location>
        <begin position="91"/>
        <end position="133"/>
    </location>
</feature>
<accession>A0AA35Y7M4</accession>
<sequence>MADQYDMDYERVAGLKITGVPLYLWEENNFLIIANRYGNVINPFDGISNRRVCSMQKFGVLTSARRWINDEIIVNSNGHEFKVSVVEYTDDWSPFKPAPFDKVDDSEEDDDNMETISKTWMEEELEEPEEGEI</sequence>
<dbReference type="AlphaFoldDB" id="A0AA35Y7M4"/>
<reference evidence="2" key="1">
    <citation type="submission" date="2023-04" db="EMBL/GenBank/DDBJ databases">
        <authorList>
            <person name="Vijverberg K."/>
            <person name="Xiong W."/>
            <person name="Schranz E."/>
        </authorList>
    </citation>
    <scope>NUCLEOTIDE SEQUENCE</scope>
</reference>
<dbReference type="EMBL" id="OX465086">
    <property type="protein sequence ID" value="CAI9263777.1"/>
    <property type="molecule type" value="Genomic_DNA"/>
</dbReference>
<evidence type="ECO:0000313" key="3">
    <source>
        <dbReference type="Proteomes" id="UP001177003"/>
    </source>
</evidence>
<gene>
    <name evidence="2" type="ORF">LSALG_LOCUS4454</name>
</gene>
<feature type="compositionally biased region" description="Acidic residues" evidence="1">
    <location>
        <begin position="122"/>
        <end position="133"/>
    </location>
</feature>
<organism evidence="2 3">
    <name type="scientific">Lactuca saligna</name>
    <name type="common">Willowleaf lettuce</name>
    <dbReference type="NCBI Taxonomy" id="75948"/>
    <lineage>
        <taxon>Eukaryota</taxon>
        <taxon>Viridiplantae</taxon>
        <taxon>Streptophyta</taxon>
        <taxon>Embryophyta</taxon>
        <taxon>Tracheophyta</taxon>
        <taxon>Spermatophyta</taxon>
        <taxon>Magnoliopsida</taxon>
        <taxon>eudicotyledons</taxon>
        <taxon>Gunneridae</taxon>
        <taxon>Pentapetalae</taxon>
        <taxon>asterids</taxon>
        <taxon>campanulids</taxon>
        <taxon>Asterales</taxon>
        <taxon>Asteraceae</taxon>
        <taxon>Cichorioideae</taxon>
        <taxon>Cichorieae</taxon>
        <taxon>Lactucinae</taxon>
        <taxon>Lactuca</taxon>
    </lineage>
</organism>
<protein>
    <submittedName>
        <fullName evidence="2">Uncharacterized protein</fullName>
    </submittedName>
</protein>
<name>A0AA35Y7M4_LACSI</name>
<dbReference type="Proteomes" id="UP001177003">
    <property type="component" value="Chromosome 0"/>
</dbReference>
<evidence type="ECO:0000313" key="2">
    <source>
        <dbReference type="EMBL" id="CAI9263777.1"/>
    </source>
</evidence>
<feature type="compositionally biased region" description="Acidic residues" evidence="1">
    <location>
        <begin position="104"/>
        <end position="113"/>
    </location>
</feature>
<keyword evidence="3" id="KW-1185">Reference proteome</keyword>
<evidence type="ECO:0000256" key="1">
    <source>
        <dbReference type="SAM" id="MobiDB-lite"/>
    </source>
</evidence>